<evidence type="ECO:0000313" key="1">
    <source>
        <dbReference type="EMBL" id="KAI5677245.1"/>
    </source>
</evidence>
<sequence length="190" mass="21997">MSFRYKDLRQLCAQLATKAIESESDYEIAEKGLLRRLKEVDKCLEELNFERPSGVALRVDVVALQPSQNCKDESESVRITGIKTKKKTYKSRKQPKNSLERATKKRRKVYKVDKNSSESVQNLLTQLSQHTHIAQIPYSNIFQENTSITSILKENLERNKLKLHMLALNMDATFLYEDLVRMKFLSIGTN</sequence>
<organism evidence="1 2">
    <name type="scientific">Catharanthus roseus</name>
    <name type="common">Madagascar periwinkle</name>
    <name type="synonym">Vinca rosea</name>
    <dbReference type="NCBI Taxonomy" id="4058"/>
    <lineage>
        <taxon>Eukaryota</taxon>
        <taxon>Viridiplantae</taxon>
        <taxon>Streptophyta</taxon>
        <taxon>Embryophyta</taxon>
        <taxon>Tracheophyta</taxon>
        <taxon>Spermatophyta</taxon>
        <taxon>Magnoliopsida</taxon>
        <taxon>eudicotyledons</taxon>
        <taxon>Gunneridae</taxon>
        <taxon>Pentapetalae</taxon>
        <taxon>asterids</taxon>
        <taxon>lamiids</taxon>
        <taxon>Gentianales</taxon>
        <taxon>Apocynaceae</taxon>
        <taxon>Rauvolfioideae</taxon>
        <taxon>Vinceae</taxon>
        <taxon>Catharanthinae</taxon>
        <taxon>Catharanthus</taxon>
    </lineage>
</organism>
<proteinExistence type="predicted"/>
<reference evidence="2" key="1">
    <citation type="journal article" date="2023" name="Nat. Plants">
        <title>Single-cell RNA sequencing provides a high-resolution roadmap for understanding the multicellular compartmentation of specialized metabolism.</title>
        <authorList>
            <person name="Sun S."/>
            <person name="Shen X."/>
            <person name="Li Y."/>
            <person name="Li Y."/>
            <person name="Wang S."/>
            <person name="Li R."/>
            <person name="Zhang H."/>
            <person name="Shen G."/>
            <person name="Guo B."/>
            <person name="Wei J."/>
            <person name="Xu J."/>
            <person name="St-Pierre B."/>
            <person name="Chen S."/>
            <person name="Sun C."/>
        </authorList>
    </citation>
    <scope>NUCLEOTIDE SEQUENCE [LARGE SCALE GENOMIC DNA]</scope>
</reference>
<protein>
    <submittedName>
        <fullName evidence="1">Uncharacterized protein</fullName>
    </submittedName>
</protein>
<comment type="caution">
    <text evidence="1">The sequence shown here is derived from an EMBL/GenBank/DDBJ whole genome shotgun (WGS) entry which is preliminary data.</text>
</comment>
<name>A0ACC0BX52_CATRO</name>
<accession>A0ACC0BX52</accession>
<dbReference type="Proteomes" id="UP001060085">
    <property type="component" value="Linkage Group LG02"/>
</dbReference>
<evidence type="ECO:0000313" key="2">
    <source>
        <dbReference type="Proteomes" id="UP001060085"/>
    </source>
</evidence>
<dbReference type="EMBL" id="CM044702">
    <property type="protein sequence ID" value="KAI5677245.1"/>
    <property type="molecule type" value="Genomic_DNA"/>
</dbReference>
<gene>
    <name evidence="1" type="ORF">M9H77_08195</name>
</gene>
<keyword evidence="2" id="KW-1185">Reference proteome</keyword>